<evidence type="ECO:0000259" key="3">
    <source>
        <dbReference type="SMART" id="SM00871"/>
    </source>
</evidence>
<dbReference type="SUPFAM" id="SSF55136">
    <property type="entry name" value="Probable bacterial effector-binding domain"/>
    <property type="match status" value="1"/>
</dbReference>
<evidence type="ECO:0000313" key="4">
    <source>
        <dbReference type="EMBL" id="SOY31971.1"/>
    </source>
</evidence>
<protein>
    <submittedName>
        <fullName evidence="4">Bacterial transcription activator, effector binding domain</fullName>
    </submittedName>
</protein>
<keyword evidence="5" id="KW-1185">Reference proteome</keyword>
<evidence type="ECO:0000256" key="2">
    <source>
        <dbReference type="SAM" id="SignalP"/>
    </source>
</evidence>
<organism evidence="4 5">
    <name type="scientific">Acetatifactor muris</name>
    <dbReference type="NCBI Taxonomy" id="879566"/>
    <lineage>
        <taxon>Bacteria</taxon>
        <taxon>Bacillati</taxon>
        <taxon>Bacillota</taxon>
        <taxon>Clostridia</taxon>
        <taxon>Lachnospirales</taxon>
        <taxon>Lachnospiraceae</taxon>
        <taxon>Acetatifactor</taxon>
    </lineage>
</organism>
<dbReference type="Gene3D" id="3.20.80.10">
    <property type="entry name" value="Regulatory factor, effector binding domain"/>
    <property type="match status" value="1"/>
</dbReference>
<keyword evidence="2" id="KW-0732">Signal</keyword>
<dbReference type="Proteomes" id="UP000236311">
    <property type="component" value="Unassembled WGS sequence"/>
</dbReference>
<evidence type="ECO:0000256" key="1">
    <source>
        <dbReference type="SAM" id="Coils"/>
    </source>
</evidence>
<feature type="signal peptide" evidence="2">
    <location>
        <begin position="1"/>
        <end position="17"/>
    </location>
</feature>
<evidence type="ECO:0000313" key="5">
    <source>
        <dbReference type="Proteomes" id="UP000236311"/>
    </source>
</evidence>
<keyword evidence="1" id="KW-0175">Coiled coil</keyword>
<dbReference type="SMART" id="SM00871">
    <property type="entry name" value="AraC_E_bind"/>
    <property type="match status" value="1"/>
</dbReference>
<dbReference type="EMBL" id="OFSM01000035">
    <property type="protein sequence ID" value="SOY31971.1"/>
    <property type="molecule type" value="Genomic_DNA"/>
</dbReference>
<accession>A0A2K4ZNC1</accession>
<gene>
    <name evidence="4" type="ORF">AMURIS_04723</name>
</gene>
<dbReference type="RefSeq" id="WP_242982591.1">
    <property type="nucleotide sequence ID" value="NZ_OFSM01000035.1"/>
</dbReference>
<dbReference type="InterPro" id="IPR011256">
    <property type="entry name" value="Reg_factor_effector_dom_sf"/>
</dbReference>
<dbReference type="InterPro" id="IPR029442">
    <property type="entry name" value="GyrI-like"/>
</dbReference>
<dbReference type="AlphaFoldDB" id="A0A2K4ZNC1"/>
<feature type="chain" id="PRO_5014401361" evidence="2">
    <location>
        <begin position="18"/>
        <end position="314"/>
    </location>
</feature>
<name>A0A2K4ZNC1_9FIRM</name>
<dbReference type="Pfam" id="PF06445">
    <property type="entry name" value="GyrI-like"/>
    <property type="match status" value="1"/>
</dbReference>
<reference evidence="4 5" key="1">
    <citation type="submission" date="2018-01" db="EMBL/GenBank/DDBJ databases">
        <authorList>
            <person name="Gaut B.S."/>
            <person name="Morton B.R."/>
            <person name="Clegg M.T."/>
            <person name="Duvall M.R."/>
        </authorList>
    </citation>
    <scope>NUCLEOTIDE SEQUENCE [LARGE SCALE GENOMIC DNA]</scope>
    <source>
        <strain evidence="4">GP69</strain>
    </source>
</reference>
<sequence>MLAMFTVFALFVLTGCAATVEGDGTQILSGLNNRITETVLENDESGGTVEAADVAIEQTFYGSFSKPGVQEVLVVCKILNTPHTGGLGRRAIIILEVDSMDIVAYDEIPIESGELCGEKLYVALTNKREDIKKLLHEQEKRLYQLECDISNLKNGKPIMSYLDDIDVEFMEVPMMCLLSVRKMVQEDNFSDEYSVCFGKLSDRIRKENLTMANPPMVLFHSNAFSPFGLDTEFAVPIEKYVTGTRDFRAGLCLKTVVKGRYSMLSSVYAKQTKWAEQNGYECTGALFEVYVTDPSQVAEEDELITEVYYPIRKI</sequence>
<feature type="domain" description="AraC effector-binding" evidence="3">
    <location>
        <begin position="165"/>
        <end position="312"/>
    </location>
</feature>
<feature type="coiled-coil region" evidence="1">
    <location>
        <begin position="121"/>
        <end position="155"/>
    </location>
</feature>
<proteinExistence type="predicted"/>
<dbReference type="InterPro" id="IPR010499">
    <property type="entry name" value="AraC_E-bd"/>
</dbReference>